<dbReference type="AlphaFoldDB" id="A0AAV4PAS7"/>
<dbReference type="EMBL" id="BPLR01004357">
    <property type="protein sequence ID" value="GIX94300.1"/>
    <property type="molecule type" value="Genomic_DNA"/>
</dbReference>
<sequence>MKLENYQVKLPSRQGFSLLKPRYSIKLLRRLPPDSSHGGHPLHCKSLYNHQQVWSEDIPKKTPVTDESTVPVKIALS</sequence>
<name>A0AAV4PAS7_CAEEX</name>
<organism evidence="1 2">
    <name type="scientific">Caerostris extrusa</name>
    <name type="common">Bark spider</name>
    <name type="synonym">Caerostris bankana</name>
    <dbReference type="NCBI Taxonomy" id="172846"/>
    <lineage>
        <taxon>Eukaryota</taxon>
        <taxon>Metazoa</taxon>
        <taxon>Ecdysozoa</taxon>
        <taxon>Arthropoda</taxon>
        <taxon>Chelicerata</taxon>
        <taxon>Arachnida</taxon>
        <taxon>Araneae</taxon>
        <taxon>Araneomorphae</taxon>
        <taxon>Entelegynae</taxon>
        <taxon>Araneoidea</taxon>
        <taxon>Araneidae</taxon>
        <taxon>Caerostris</taxon>
    </lineage>
</organism>
<reference evidence="1 2" key="1">
    <citation type="submission" date="2021-06" db="EMBL/GenBank/DDBJ databases">
        <title>Caerostris extrusa draft genome.</title>
        <authorList>
            <person name="Kono N."/>
            <person name="Arakawa K."/>
        </authorList>
    </citation>
    <scope>NUCLEOTIDE SEQUENCE [LARGE SCALE GENOMIC DNA]</scope>
</reference>
<comment type="caution">
    <text evidence="1">The sequence shown here is derived from an EMBL/GenBank/DDBJ whole genome shotgun (WGS) entry which is preliminary data.</text>
</comment>
<protein>
    <submittedName>
        <fullName evidence="1">Uncharacterized protein</fullName>
    </submittedName>
</protein>
<keyword evidence="2" id="KW-1185">Reference proteome</keyword>
<dbReference type="Proteomes" id="UP001054945">
    <property type="component" value="Unassembled WGS sequence"/>
</dbReference>
<accession>A0AAV4PAS7</accession>
<evidence type="ECO:0000313" key="2">
    <source>
        <dbReference type="Proteomes" id="UP001054945"/>
    </source>
</evidence>
<evidence type="ECO:0000313" key="1">
    <source>
        <dbReference type="EMBL" id="GIX94300.1"/>
    </source>
</evidence>
<gene>
    <name evidence="1" type="ORF">CEXT_391961</name>
</gene>
<proteinExistence type="predicted"/>